<evidence type="ECO:0000256" key="1">
    <source>
        <dbReference type="SAM" id="Phobius"/>
    </source>
</evidence>
<proteinExistence type="predicted"/>
<feature type="transmembrane region" description="Helical" evidence="1">
    <location>
        <begin position="83"/>
        <end position="105"/>
    </location>
</feature>
<keyword evidence="1" id="KW-0472">Membrane</keyword>
<organism evidence="2 3">
    <name type="scientific">Candidatus Staskawiczbacteria bacterium RIFCSPHIGHO2_12_FULL_38_11</name>
    <dbReference type="NCBI Taxonomy" id="1802209"/>
    <lineage>
        <taxon>Bacteria</taxon>
        <taxon>Candidatus Staskawicziibacteriota</taxon>
    </lineage>
</organism>
<keyword evidence="1" id="KW-0812">Transmembrane</keyword>
<sequence length="110" mass="12183">MNTNKVLGYILLVCGLLLVLFTIYQSYNIFYNKVNPPYVFKIQTVQKPQTGGTQDIQQQVNNEVSKQINQMIPADTVSKILNLLSWSILAGILIFGGAQIAGLGIKLIKV</sequence>
<evidence type="ECO:0000313" key="2">
    <source>
        <dbReference type="EMBL" id="OGZ69439.1"/>
    </source>
</evidence>
<name>A0A1G2I437_9BACT</name>
<gene>
    <name evidence="2" type="ORF">A3F47_01760</name>
</gene>
<protein>
    <submittedName>
        <fullName evidence="2">Uncharacterized protein</fullName>
    </submittedName>
</protein>
<dbReference type="AlphaFoldDB" id="A0A1G2I437"/>
<feature type="transmembrane region" description="Helical" evidence="1">
    <location>
        <begin position="7"/>
        <end position="27"/>
    </location>
</feature>
<keyword evidence="1" id="KW-1133">Transmembrane helix</keyword>
<dbReference type="EMBL" id="MHOV01000034">
    <property type="protein sequence ID" value="OGZ69439.1"/>
    <property type="molecule type" value="Genomic_DNA"/>
</dbReference>
<reference evidence="2 3" key="1">
    <citation type="journal article" date="2016" name="Nat. Commun.">
        <title>Thousands of microbial genomes shed light on interconnected biogeochemical processes in an aquifer system.</title>
        <authorList>
            <person name="Anantharaman K."/>
            <person name="Brown C.T."/>
            <person name="Hug L.A."/>
            <person name="Sharon I."/>
            <person name="Castelle C.J."/>
            <person name="Probst A.J."/>
            <person name="Thomas B.C."/>
            <person name="Singh A."/>
            <person name="Wilkins M.J."/>
            <person name="Karaoz U."/>
            <person name="Brodie E.L."/>
            <person name="Williams K.H."/>
            <person name="Hubbard S.S."/>
            <person name="Banfield J.F."/>
        </authorList>
    </citation>
    <scope>NUCLEOTIDE SEQUENCE [LARGE SCALE GENOMIC DNA]</scope>
</reference>
<accession>A0A1G2I437</accession>
<dbReference type="Proteomes" id="UP000179214">
    <property type="component" value="Unassembled WGS sequence"/>
</dbReference>
<evidence type="ECO:0000313" key="3">
    <source>
        <dbReference type="Proteomes" id="UP000179214"/>
    </source>
</evidence>
<comment type="caution">
    <text evidence="2">The sequence shown here is derived from an EMBL/GenBank/DDBJ whole genome shotgun (WGS) entry which is preliminary data.</text>
</comment>